<keyword evidence="2" id="KW-0732">Signal</keyword>
<feature type="domain" description="Sushi" evidence="5">
    <location>
        <begin position="468"/>
        <end position="526"/>
    </location>
</feature>
<sequence>CSSTSLTLIFKKYIYLFADKPCGLPHIENGKIAQYYYNFRSHYFPMRKAKKLSYSCMIGYTTETGTQDGRITCTAEGWSPVPRCYSELALLISSLLPGGNFASWMSWNIQEQTLHNKEKCNKPLLENGFFYGTEIYFKIHEKLQYKCNPGYHTPSGNTTEAAVCLTHGWSLTPNCTKITCSSLSAIAHGGFYPVKKSYEEGDVVHFFCEENYSVSEFDLIQCYYFGWYPDPPVCEDVKNKCPPPPLPPHARIITVRRTYHNGDKVRIRCENTFGIKGSEEIQCEKGKWTSPPICIGTMDKWESETPPSLEADAAIRASKTYHSEDMSRSNYLSPYLVLEMQQDCTSPPVIKNGVLLGPLLTSYKNGSSVQYGCQHYHFLDGPSTVYCEQGNWSEKPTCLEPCTLNITDMNSNNIELKWRQEELIFLHGDLIEFECKQGYNFLQTTIPSPGRTQCNHSRLTYPKCIMQEKCDPPPSIANGALTLPPLTQYDNGSSVQYSCSDYHFLQGSERIYCSEGQWSSPPVCIEPCTLSKNEMEKNNVLLQGFYKNQVYFYHGDYVGFYCKQNHFGAESGTTLFQVQCKRGQLTYPRCCYNKKMLSKYCPL</sequence>
<dbReference type="InterPro" id="IPR051503">
    <property type="entry name" value="ComplSys_Reg/VirEntry_Med"/>
</dbReference>
<evidence type="ECO:0000259" key="5">
    <source>
        <dbReference type="PROSITE" id="PS50923"/>
    </source>
</evidence>
<dbReference type="GO" id="GO:0007596">
    <property type="term" value="P:blood coagulation"/>
    <property type="evidence" value="ECO:0007669"/>
    <property type="project" value="TreeGrafter"/>
</dbReference>
<dbReference type="Gene3D" id="2.10.70.10">
    <property type="entry name" value="Complement Module, domain 1"/>
    <property type="match status" value="8"/>
</dbReference>
<dbReference type="PANTHER" id="PTHR45785">
    <property type="entry name" value="COMPLEMENT FACTOR H-RELATED"/>
    <property type="match status" value="1"/>
</dbReference>
<keyword evidence="1 4" id="KW-0768">Sushi</keyword>
<dbReference type="Proteomes" id="UP000694551">
    <property type="component" value="Unplaced"/>
</dbReference>
<evidence type="ECO:0000256" key="3">
    <source>
        <dbReference type="ARBA" id="ARBA00023157"/>
    </source>
</evidence>
<feature type="disulfide bond" evidence="4">
    <location>
        <begin position="470"/>
        <end position="513"/>
    </location>
</feature>
<proteinExistence type="predicted"/>
<evidence type="ECO:0000256" key="2">
    <source>
        <dbReference type="ARBA" id="ARBA00022729"/>
    </source>
</evidence>
<accession>A0A8D0FMF4</accession>
<dbReference type="InterPro" id="IPR035976">
    <property type="entry name" value="Sushi/SCR/CCP_sf"/>
</dbReference>
<dbReference type="PROSITE" id="PS50923">
    <property type="entry name" value="SUSHI"/>
    <property type="match status" value="5"/>
</dbReference>
<protein>
    <submittedName>
        <fullName evidence="6">Coagulation factor XIII B chain</fullName>
    </submittedName>
</protein>
<dbReference type="SMART" id="SM00032">
    <property type="entry name" value="CCP"/>
    <property type="match status" value="6"/>
</dbReference>
<feature type="domain" description="Sushi" evidence="5">
    <location>
        <begin position="178"/>
        <end position="236"/>
    </location>
</feature>
<dbReference type="InterPro" id="IPR000436">
    <property type="entry name" value="Sushi_SCR_CCP_dom"/>
</dbReference>
<organism evidence="6 7">
    <name type="scientific">Strix occidentalis caurina</name>
    <name type="common">northern spotted owl</name>
    <dbReference type="NCBI Taxonomy" id="311401"/>
    <lineage>
        <taxon>Eukaryota</taxon>
        <taxon>Metazoa</taxon>
        <taxon>Chordata</taxon>
        <taxon>Craniata</taxon>
        <taxon>Vertebrata</taxon>
        <taxon>Euteleostomi</taxon>
        <taxon>Archelosauria</taxon>
        <taxon>Archosauria</taxon>
        <taxon>Dinosauria</taxon>
        <taxon>Saurischia</taxon>
        <taxon>Theropoda</taxon>
        <taxon>Coelurosauria</taxon>
        <taxon>Aves</taxon>
        <taxon>Neognathae</taxon>
        <taxon>Neoaves</taxon>
        <taxon>Telluraves</taxon>
        <taxon>Strigiformes</taxon>
        <taxon>Strigidae</taxon>
        <taxon>Strix</taxon>
    </lineage>
</organism>
<dbReference type="PANTHER" id="PTHR45785:SF3">
    <property type="entry name" value="COAGULATION FACTOR XIII B CHAIN"/>
    <property type="match status" value="1"/>
</dbReference>
<evidence type="ECO:0000313" key="6">
    <source>
        <dbReference type="Ensembl" id="ENSSOCP00000017404.1"/>
    </source>
</evidence>
<feature type="domain" description="Sushi" evidence="5">
    <location>
        <begin position="118"/>
        <end position="177"/>
    </location>
</feature>
<keyword evidence="3 4" id="KW-1015">Disulfide bond</keyword>
<comment type="caution">
    <text evidence="4">Lacks conserved residue(s) required for the propagation of feature annotation.</text>
</comment>
<feature type="domain" description="Sushi" evidence="5">
    <location>
        <begin position="239"/>
        <end position="296"/>
    </location>
</feature>
<reference evidence="6" key="1">
    <citation type="submission" date="2025-08" db="UniProtKB">
        <authorList>
            <consortium name="Ensembl"/>
        </authorList>
    </citation>
    <scope>IDENTIFICATION</scope>
</reference>
<feature type="disulfide bond" evidence="4">
    <location>
        <begin position="344"/>
        <end position="387"/>
    </location>
</feature>
<dbReference type="AlphaFoldDB" id="A0A8D0FMF4"/>
<dbReference type="SUPFAM" id="SSF57535">
    <property type="entry name" value="Complement control module/SCR domain"/>
    <property type="match status" value="8"/>
</dbReference>
<dbReference type="Pfam" id="PF00084">
    <property type="entry name" value="Sushi"/>
    <property type="match status" value="6"/>
</dbReference>
<name>A0A8D0FMF4_STROC</name>
<feature type="domain" description="Sushi" evidence="5">
    <location>
        <begin position="342"/>
        <end position="400"/>
    </location>
</feature>
<reference evidence="6" key="2">
    <citation type="submission" date="2025-09" db="UniProtKB">
        <authorList>
            <consortium name="Ensembl"/>
        </authorList>
    </citation>
    <scope>IDENTIFICATION</scope>
</reference>
<keyword evidence="7" id="KW-1185">Reference proteome</keyword>
<evidence type="ECO:0000313" key="7">
    <source>
        <dbReference type="Proteomes" id="UP000694551"/>
    </source>
</evidence>
<dbReference type="Ensembl" id="ENSSOCT00000017851.1">
    <property type="protein sequence ID" value="ENSSOCP00000017404.1"/>
    <property type="gene ID" value="ENSSOCG00000013022.1"/>
</dbReference>
<dbReference type="FunFam" id="2.10.70.10:FF:000054">
    <property type="entry name" value="Complement inhibitory factor H"/>
    <property type="match status" value="1"/>
</dbReference>
<evidence type="ECO:0000256" key="4">
    <source>
        <dbReference type="PROSITE-ProRule" id="PRU00302"/>
    </source>
</evidence>
<dbReference type="CDD" id="cd00033">
    <property type="entry name" value="CCP"/>
    <property type="match status" value="5"/>
</dbReference>
<evidence type="ECO:0000256" key="1">
    <source>
        <dbReference type="ARBA" id="ARBA00022659"/>
    </source>
</evidence>